<sequence>MSWAWQALRALRLRLLGPAKELVGTDQFGNKYYRVPKVWSAAVALWPAGGNKRVGSPR</sequence>
<reference evidence="1" key="1">
    <citation type="submission" date="2025-08" db="UniProtKB">
        <authorList>
            <consortium name="Ensembl"/>
        </authorList>
    </citation>
    <scope>IDENTIFICATION</scope>
</reference>
<evidence type="ECO:0000313" key="1">
    <source>
        <dbReference type="Ensembl" id="ENSANIP00000008468.1"/>
    </source>
</evidence>
<proteinExistence type="predicted"/>
<organism evidence="1 2">
    <name type="scientific">Accipiter nisus</name>
    <name type="common">Eurasian sparrowhawk</name>
    <dbReference type="NCBI Taxonomy" id="211598"/>
    <lineage>
        <taxon>Eukaryota</taxon>
        <taxon>Metazoa</taxon>
        <taxon>Chordata</taxon>
        <taxon>Craniata</taxon>
        <taxon>Vertebrata</taxon>
        <taxon>Euteleostomi</taxon>
        <taxon>Archelosauria</taxon>
        <taxon>Archosauria</taxon>
        <taxon>Dinosauria</taxon>
        <taxon>Saurischia</taxon>
        <taxon>Theropoda</taxon>
        <taxon>Coelurosauria</taxon>
        <taxon>Aves</taxon>
        <taxon>Neognathae</taxon>
        <taxon>Neoaves</taxon>
        <taxon>Telluraves</taxon>
        <taxon>Accipitrimorphae</taxon>
        <taxon>Accipitriformes</taxon>
        <taxon>Accipitridae</taxon>
        <taxon>Accipitrinae</taxon>
        <taxon>Accipiter</taxon>
    </lineage>
</organism>
<evidence type="ECO:0000313" key="2">
    <source>
        <dbReference type="Proteomes" id="UP000694541"/>
    </source>
</evidence>
<dbReference type="Ensembl" id="ENSANIT00000008759.1">
    <property type="protein sequence ID" value="ENSANIP00000008468.1"/>
    <property type="gene ID" value="ENSANIG00000005723.1"/>
</dbReference>
<name>A0A8B9MK05_9AVES</name>
<accession>A0A8B9MK05</accession>
<protein>
    <submittedName>
        <fullName evidence="1">Uncharacterized protein</fullName>
    </submittedName>
</protein>
<dbReference type="AlphaFoldDB" id="A0A8B9MK05"/>
<dbReference type="Proteomes" id="UP000694541">
    <property type="component" value="Unplaced"/>
</dbReference>
<keyword evidence="2" id="KW-1185">Reference proteome</keyword>
<reference evidence="1" key="2">
    <citation type="submission" date="2025-09" db="UniProtKB">
        <authorList>
            <consortium name="Ensembl"/>
        </authorList>
    </citation>
    <scope>IDENTIFICATION</scope>
</reference>